<dbReference type="OrthoDB" id="3260094at2759"/>
<dbReference type="PANTHER" id="PTHR38248">
    <property type="entry name" value="FUNK1 6"/>
    <property type="match status" value="1"/>
</dbReference>
<feature type="region of interest" description="Disordered" evidence="1">
    <location>
        <begin position="376"/>
        <end position="413"/>
    </location>
</feature>
<reference evidence="3" key="1">
    <citation type="journal article" date="2019" name="Environ. Microbiol.">
        <title>Fungal ecological strategies reflected in gene transcription - a case study of two litter decomposers.</title>
        <authorList>
            <person name="Barbi F."/>
            <person name="Kohler A."/>
            <person name="Barry K."/>
            <person name="Baskaran P."/>
            <person name="Daum C."/>
            <person name="Fauchery L."/>
            <person name="Ihrmark K."/>
            <person name="Kuo A."/>
            <person name="LaButti K."/>
            <person name="Lipzen A."/>
            <person name="Morin E."/>
            <person name="Grigoriev I.V."/>
            <person name="Henrissat B."/>
            <person name="Lindahl B."/>
            <person name="Martin F."/>
        </authorList>
    </citation>
    <scope>NUCLEOTIDE SEQUENCE</scope>
    <source>
        <strain evidence="3">JB14</strain>
    </source>
</reference>
<feature type="region of interest" description="Disordered" evidence="1">
    <location>
        <begin position="80"/>
        <end position="123"/>
    </location>
</feature>
<feature type="compositionally biased region" description="Low complexity" evidence="1">
    <location>
        <begin position="110"/>
        <end position="120"/>
    </location>
</feature>
<dbReference type="PANTHER" id="PTHR38248:SF2">
    <property type="entry name" value="FUNK1 11"/>
    <property type="match status" value="1"/>
</dbReference>
<dbReference type="InterPro" id="IPR011009">
    <property type="entry name" value="Kinase-like_dom_sf"/>
</dbReference>
<keyword evidence="4" id="KW-1185">Reference proteome</keyword>
<dbReference type="Pfam" id="PF17667">
    <property type="entry name" value="Pkinase_fungal"/>
    <property type="match status" value="1"/>
</dbReference>
<dbReference type="Proteomes" id="UP000799118">
    <property type="component" value="Unassembled WGS sequence"/>
</dbReference>
<sequence>MRDVGDSVPEVTLHSMLTALLPVVPDLEDVCKNLRVGKHVDEDGWTYDIHPSTSGVRETKAFEKLTDIFNIVHASRRSSASHKKTTQLTMSGDTVPLSSRRNSSRPDGFGSISSPPSGSIERPPDDWFSICWALEVKKKDKEADQFDDFEKIIWSLHHIMRNDARRRFAFGLTIEDTTARLWHHDRDNLVCSTQFDIHKNWKDLVHVFLALGSASHADLGFDETIRLTSVSEISRAPTYEIDVMDENRLIRTFVTVSVLTDHGPNAVFGRASRVWEVYEKGFPAVHFALKDCWVQPDRRFEHESLADIRGKLKDDPRLKHFLTVAIACVVQAPTIDKKDSSKLLKPDDTKEVMRRGQDLSLVQLVFVKAKRTTQQRRETEKLRLTPSPREGVLQSTGGIPDAHPGTQKGFRVNQNPNVHRRCHYRIVFEEIGKAVVNMLNYGDMFLAVEGALTGIGAMHDAGYLHRDGSAGNALLVDRGGERVGVIIDLEYAIIVSDTSPPHDTRTGTPAFLPVEVEAQNYTDLELETAQSLLDKDISPPFRQNGFHDIEPFWWVCLWFLFHMIPGLPLRSLDSTFADSYQCLFSKGNAFHRIHAWQSPLVLSNHIDQLPKACKYLGKGLANIRIRILKIKRKAYNDADVELNNPAKLKVPVQEALALLLSKIKDLRALPEVTNGPKLAEVCFTTLKEEPAVEK</sequence>
<evidence type="ECO:0000256" key="1">
    <source>
        <dbReference type="SAM" id="MobiDB-lite"/>
    </source>
</evidence>
<dbReference type="SUPFAM" id="SSF56112">
    <property type="entry name" value="Protein kinase-like (PK-like)"/>
    <property type="match status" value="1"/>
</dbReference>
<organism evidence="3 4">
    <name type="scientific">Gymnopus androsaceus JB14</name>
    <dbReference type="NCBI Taxonomy" id="1447944"/>
    <lineage>
        <taxon>Eukaryota</taxon>
        <taxon>Fungi</taxon>
        <taxon>Dikarya</taxon>
        <taxon>Basidiomycota</taxon>
        <taxon>Agaricomycotina</taxon>
        <taxon>Agaricomycetes</taxon>
        <taxon>Agaricomycetidae</taxon>
        <taxon>Agaricales</taxon>
        <taxon>Marasmiineae</taxon>
        <taxon>Omphalotaceae</taxon>
        <taxon>Gymnopus</taxon>
    </lineage>
</organism>
<dbReference type="AlphaFoldDB" id="A0A6A4GIJ8"/>
<feature type="domain" description="Fungal-type protein kinase" evidence="2">
    <location>
        <begin position="124"/>
        <end position="559"/>
    </location>
</feature>
<protein>
    <recommendedName>
        <fullName evidence="2">Fungal-type protein kinase domain-containing protein</fullName>
    </recommendedName>
</protein>
<proteinExistence type="predicted"/>
<evidence type="ECO:0000313" key="4">
    <source>
        <dbReference type="Proteomes" id="UP000799118"/>
    </source>
</evidence>
<accession>A0A6A4GIJ8</accession>
<evidence type="ECO:0000313" key="3">
    <source>
        <dbReference type="EMBL" id="KAE9385499.1"/>
    </source>
</evidence>
<name>A0A6A4GIJ8_9AGAR</name>
<dbReference type="InterPro" id="IPR040976">
    <property type="entry name" value="Pkinase_fungal"/>
</dbReference>
<gene>
    <name evidence="3" type="ORF">BT96DRAFT_928762</name>
</gene>
<evidence type="ECO:0000259" key="2">
    <source>
        <dbReference type="Pfam" id="PF17667"/>
    </source>
</evidence>
<dbReference type="Gene3D" id="1.10.510.10">
    <property type="entry name" value="Transferase(Phosphotransferase) domain 1"/>
    <property type="match status" value="1"/>
</dbReference>
<dbReference type="EMBL" id="ML769977">
    <property type="protein sequence ID" value="KAE9385499.1"/>
    <property type="molecule type" value="Genomic_DNA"/>
</dbReference>
<feature type="compositionally biased region" description="Polar residues" evidence="1">
    <location>
        <begin position="86"/>
        <end position="101"/>
    </location>
</feature>